<protein>
    <submittedName>
        <fullName evidence="6">Uncharacterized protein</fullName>
    </submittedName>
</protein>
<comment type="caution">
    <text evidence="6">The sequence shown here is derived from an EMBL/GenBank/DDBJ whole genome shotgun (WGS) entry which is preliminary data.</text>
</comment>
<dbReference type="EMBL" id="JAPQKL010000002">
    <property type="protein sequence ID" value="KAJ5143491.1"/>
    <property type="molecule type" value="Genomic_DNA"/>
</dbReference>
<dbReference type="GeneID" id="81402192"/>
<evidence type="ECO:0000256" key="1">
    <source>
        <dbReference type="ARBA" id="ARBA00022694"/>
    </source>
</evidence>
<evidence type="ECO:0000256" key="3">
    <source>
        <dbReference type="ARBA" id="ARBA00022833"/>
    </source>
</evidence>
<feature type="region of interest" description="Disordered" evidence="5">
    <location>
        <begin position="33"/>
        <end position="53"/>
    </location>
</feature>
<keyword evidence="2" id="KW-0479">Metal-binding</keyword>
<evidence type="ECO:0000256" key="4">
    <source>
        <dbReference type="ARBA" id="ARBA00038402"/>
    </source>
</evidence>
<gene>
    <name evidence="6" type="ORF">N7515_002278</name>
</gene>
<keyword evidence="7" id="KW-1185">Reference proteome</keyword>
<dbReference type="GO" id="GO:0005655">
    <property type="term" value="C:nucleolar ribonuclease P complex"/>
    <property type="evidence" value="ECO:0007669"/>
    <property type="project" value="TreeGrafter"/>
</dbReference>
<reference evidence="6" key="1">
    <citation type="submission" date="2022-11" db="EMBL/GenBank/DDBJ databases">
        <authorList>
            <person name="Petersen C."/>
        </authorList>
    </citation>
    <scope>NUCLEOTIDE SEQUENCE</scope>
    <source>
        <strain evidence="6">IBT 22155</strain>
    </source>
</reference>
<dbReference type="GO" id="GO:0046872">
    <property type="term" value="F:metal ion binding"/>
    <property type="evidence" value="ECO:0007669"/>
    <property type="project" value="UniProtKB-KW"/>
</dbReference>
<organism evidence="6 7">
    <name type="scientific">Penicillium bovifimosum</name>
    <dbReference type="NCBI Taxonomy" id="126998"/>
    <lineage>
        <taxon>Eukaryota</taxon>
        <taxon>Fungi</taxon>
        <taxon>Dikarya</taxon>
        <taxon>Ascomycota</taxon>
        <taxon>Pezizomycotina</taxon>
        <taxon>Eurotiomycetes</taxon>
        <taxon>Eurotiomycetidae</taxon>
        <taxon>Eurotiales</taxon>
        <taxon>Aspergillaceae</taxon>
        <taxon>Penicillium</taxon>
    </lineage>
</organism>
<comment type="similarity">
    <text evidence="4">Belongs to the eukaryotic/archaeal RNase P protein component 4 family.</text>
</comment>
<dbReference type="Proteomes" id="UP001149079">
    <property type="component" value="Unassembled WGS sequence"/>
</dbReference>
<dbReference type="AlphaFoldDB" id="A0A9W9L975"/>
<dbReference type="PANTHER" id="PTHR14742">
    <property type="entry name" value="RIBONUCLEASE P SUBUNIT P21"/>
    <property type="match status" value="1"/>
</dbReference>
<keyword evidence="3" id="KW-0862">Zinc</keyword>
<dbReference type="Pfam" id="PF04032">
    <property type="entry name" value="Rpr2"/>
    <property type="match status" value="1"/>
</dbReference>
<name>A0A9W9L975_9EURO</name>
<dbReference type="InterPro" id="IPR007175">
    <property type="entry name" value="Rpr2/Snm1/Rpp21"/>
</dbReference>
<feature type="compositionally biased region" description="Basic and acidic residues" evidence="5">
    <location>
        <begin position="150"/>
        <end position="174"/>
    </location>
</feature>
<evidence type="ECO:0000313" key="6">
    <source>
        <dbReference type="EMBL" id="KAJ5143491.1"/>
    </source>
</evidence>
<sequence>MAKAKKENAKNSQSHIRARLDYLHQAAMYFQGKPKARQARTDASQHGVSVPVQSTEAAQKLDVHQEKNLDMGNLSRMCVSHLRAVAMKTQIRLPVKLKRSMCKTCDTLLEPGITCSQGISNASRGGRKPWADVLVVRCLVCGTEKRFPQTDKRAKKLDERRKEKSNLTSDKHNGNLESIDQTVLQRSVDKCDENTPTSIVMDDLKMCGS</sequence>
<dbReference type="Gene3D" id="6.20.50.20">
    <property type="match status" value="1"/>
</dbReference>
<evidence type="ECO:0000256" key="5">
    <source>
        <dbReference type="SAM" id="MobiDB-lite"/>
    </source>
</evidence>
<accession>A0A9W9L975</accession>
<dbReference type="RefSeq" id="XP_056525135.1">
    <property type="nucleotide sequence ID" value="XM_056663022.1"/>
</dbReference>
<feature type="region of interest" description="Disordered" evidence="5">
    <location>
        <begin position="150"/>
        <end position="179"/>
    </location>
</feature>
<feature type="compositionally biased region" description="Polar residues" evidence="5">
    <location>
        <begin position="41"/>
        <end position="53"/>
    </location>
</feature>
<dbReference type="PANTHER" id="PTHR14742:SF0">
    <property type="entry name" value="RIBONUCLEASE P PROTEIN SUBUNIT P21"/>
    <property type="match status" value="1"/>
</dbReference>
<dbReference type="GO" id="GO:0008033">
    <property type="term" value="P:tRNA processing"/>
    <property type="evidence" value="ECO:0007669"/>
    <property type="project" value="UniProtKB-KW"/>
</dbReference>
<dbReference type="OrthoDB" id="128536at2759"/>
<proteinExistence type="inferred from homology"/>
<evidence type="ECO:0000256" key="2">
    <source>
        <dbReference type="ARBA" id="ARBA00022723"/>
    </source>
</evidence>
<evidence type="ECO:0000313" key="7">
    <source>
        <dbReference type="Proteomes" id="UP001149079"/>
    </source>
</evidence>
<reference evidence="6" key="2">
    <citation type="journal article" date="2023" name="IMA Fungus">
        <title>Comparative genomic study of the Penicillium genus elucidates a diverse pangenome and 15 lateral gene transfer events.</title>
        <authorList>
            <person name="Petersen C."/>
            <person name="Sorensen T."/>
            <person name="Nielsen M.R."/>
            <person name="Sondergaard T.E."/>
            <person name="Sorensen J.L."/>
            <person name="Fitzpatrick D.A."/>
            <person name="Frisvad J.C."/>
            <person name="Nielsen K.L."/>
        </authorList>
    </citation>
    <scope>NUCLEOTIDE SEQUENCE</scope>
    <source>
        <strain evidence="6">IBT 22155</strain>
    </source>
</reference>
<keyword evidence="1" id="KW-0819">tRNA processing</keyword>